<feature type="domain" description="MacB-like periplasmic core" evidence="8">
    <location>
        <begin position="430"/>
        <end position="629"/>
    </location>
</feature>
<evidence type="ECO:0000256" key="6">
    <source>
        <dbReference type="SAM" id="Phobius"/>
    </source>
</evidence>
<keyword evidence="10" id="KW-1185">Reference proteome</keyword>
<comment type="subcellular location">
    <subcellularLocation>
        <location evidence="1">Cell membrane</location>
        <topology evidence="1">Multi-pass membrane protein</topology>
    </subcellularLocation>
</comment>
<evidence type="ECO:0000256" key="4">
    <source>
        <dbReference type="ARBA" id="ARBA00022989"/>
    </source>
</evidence>
<feature type="transmembrane region" description="Helical" evidence="6">
    <location>
        <begin position="332"/>
        <end position="355"/>
    </location>
</feature>
<dbReference type="Pfam" id="PF12704">
    <property type="entry name" value="MacB_PCD"/>
    <property type="match status" value="2"/>
</dbReference>
<keyword evidence="4 6" id="KW-1133">Transmembrane helix</keyword>
<feature type="transmembrane region" description="Helical" evidence="6">
    <location>
        <begin position="710"/>
        <end position="737"/>
    </location>
</feature>
<dbReference type="GO" id="GO:0005886">
    <property type="term" value="C:plasma membrane"/>
    <property type="evidence" value="ECO:0007669"/>
    <property type="project" value="UniProtKB-SubCell"/>
</dbReference>
<evidence type="ECO:0000256" key="1">
    <source>
        <dbReference type="ARBA" id="ARBA00004651"/>
    </source>
</evidence>
<evidence type="ECO:0000313" key="10">
    <source>
        <dbReference type="Proteomes" id="UP000583266"/>
    </source>
</evidence>
<dbReference type="InterPro" id="IPR050250">
    <property type="entry name" value="Macrolide_Exporter_MacB"/>
</dbReference>
<dbReference type="Pfam" id="PF02687">
    <property type="entry name" value="FtsX"/>
    <property type="match status" value="2"/>
</dbReference>
<name>A0A848GGG3_9BACT</name>
<evidence type="ECO:0000313" key="9">
    <source>
        <dbReference type="EMBL" id="NML36927.1"/>
    </source>
</evidence>
<evidence type="ECO:0000256" key="5">
    <source>
        <dbReference type="ARBA" id="ARBA00023136"/>
    </source>
</evidence>
<evidence type="ECO:0000259" key="7">
    <source>
        <dbReference type="Pfam" id="PF02687"/>
    </source>
</evidence>
<dbReference type="EMBL" id="JABBGC010000001">
    <property type="protein sequence ID" value="NML36927.1"/>
    <property type="molecule type" value="Genomic_DNA"/>
</dbReference>
<keyword evidence="3 6" id="KW-0812">Transmembrane</keyword>
<keyword evidence="5 6" id="KW-0472">Membrane</keyword>
<gene>
    <name evidence="9" type="ORF">HHL17_06925</name>
</gene>
<evidence type="ECO:0000256" key="3">
    <source>
        <dbReference type="ARBA" id="ARBA00022692"/>
    </source>
</evidence>
<dbReference type="PANTHER" id="PTHR30572">
    <property type="entry name" value="MEMBRANE COMPONENT OF TRANSPORTER-RELATED"/>
    <property type="match status" value="1"/>
</dbReference>
<feature type="transmembrane region" description="Helical" evidence="6">
    <location>
        <begin position="21"/>
        <end position="41"/>
    </location>
</feature>
<reference evidence="9 10" key="1">
    <citation type="submission" date="2020-04" db="EMBL/GenBank/DDBJ databases">
        <title>Chitinophaga sp. G-6-1-13 sp. nov., isolated from soil.</title>
        <authorList>
            <person name="Dahal R.H."/>
            <person name="Chaudhary D.K."/>
        </authorList>
    </citation>
    <scope>NUCLEOTIDE SEQUENCE [LARGE SCALE GENOMIC DNA]</scope>
    <source>
        <strain evidence="9 10">G-6-1-13</strain>
    </source>
</reference>
<evidence type="ECO:0000259" key="8">
    <source>
        <dbReference type="Pfam" id="PF12704"/>
    </source>
</evidence>
<proteinExistence type="predicted"/>
<comment type="caution">
    <text evidence="9">The sequence shown here is derived from an EMBL/GenBank/DDBJ whole genome shotgun (WGS) entry which is preliminary data.</text>
</comment>
<feature type="transmembrane region" description="Helical" evidence="6">
    <location>
        <begin position="749"/>
        <end position="770"/>
    </location>
</feature>
<dbReference type="AlphaFoldDB" id="A0A848GGG3"/>
<dbReference type="GO" id="GO:0022857">
    <property type="term" value="F:transmembrane transporter activity"/>
    <property type="evidence" value="ECO:0007669"/>
    <property type="project" value="TreeGrafter"/>
</dbReference>
<feature type="transmembrane region" description="Helical" evidence="6">
    <location>
        <begin position="666"/>
        <end position="689"/>
    </location>
</feature>
<dbReference type="PANTHER" id="PTHR30572:SF18">
    <property type="entry name" value="ABC-TYPE MACROLIDE FAMILY EXPORT SYSTEM PERMEASE COMPONENT 2"/>
    <property type="match status" value="1"/>
</dbReference>
<dbReference type="RefSeq" id="WP_169224026.1">
    <property type="nucleotide sequence ID" value="NZ_JABBGC010000001.1"/>
</dbReference>
<keyword evidence="2" id="KW-1003">Cell membrane</keyword>
<dbReference type="Proteomes" id="UP000583266">
    <property type="component" value="Unassembled WGS sequence"/>
</dbReference>
<dbReference type="InterPro" id="IPR025857">
    <property type="entry name" value="MacB_PCD"/>
</dbReference>
<evidence type="ECO:0000256" key="2">
    <source>
        <dbReference type="ARBA" id="ARBA00022475"/>
    </source>
</evidence>
<feature type="domain" description="MacB-like periplasmic core" evidence="8">
    <location>
        <begin position="20"/>
        <end position="238"/>
    </location>
</feature>
<feature type="domain" description="ABC3 transporter permease C-terminal" evidence="7">
    <location>
        <begin position="669"/>
        <end position="778"/>
    </location>
</feature>
<feature type="domain" description="ABC3 transporter permease C-terminal" evidence="7">
    <location>
        <begin position="287"/>
        <end position="402"/>
    </location>
</feature>
<feature type="transmembrane region" description="Helical" evidence="6">
    <location>
        <begin position="375"/>
        <end position="398"/>
    </location>
</feature>
<organism evidence="9 10">
    <name type="scientific">Chitinophaga fulva</name>
    <dbReference type="NCBI Taxonomy" id="2728842"/>
    <lineage>
        <taxon>Bacteria</taxon>
        <taxon>Pseudomonadati</taxon>
        <taxon>Bacteroidota</taxon>
        <taxon>Chitinophagia</taxon>
        <taxon>Chitinophagales</taxon>
        <taxon>Chitinophagaceae</taxon>
        <taxon>Chitinophaga</taxon>
    </lineage>
</organism>
<sequence length="789" mass="87693">MTHNYIKVAYRNIIRNRVFSVINILGLALGIASSLLLLLWIQDEWRTGRYYDNLGSLFRIMENEIADGRTVTDEDTPGILAEELKMQIPEIAFAAGLSQHENHILTVGEKVSRLSGCFAGADWFNMYSIPLLAGSPASALNEPNNIAVSRKVAETFFKDAQTALGSIIRMDNGTDCKVTAVFEDLPANSLDKYDYLRNWNVFLKREPWLNVWENAGPGTRIRLKPNVDPQVVNAKLKTFLKGRNKDINASFNIELFLQPEADAWLYSNFTNGRRDGGRIEYVRLFLIVAVFILVIAAINFMNLATARSVKRAKEVGIRKVVGARRLSLIWQFMYEALLMTCMAAMVAVAAVWLSLPLFNLLTGKHLVLPVSEPLFWMALLLLLVVTALLSGSYPAFFLSSVQPVRVLKGVLKTGPEAHLIRRGLVVFQFVLSMLMIVGTIVVYQQLQYVQTKNLGFDRENLIVIPAEGAIPEKYQAFKQELLERGSISAVTHMQTNPLSNGNTTDGVQWAGKNPDIAIQFNNTSVGYDFVKTMKLQLARGRDFSSAFGSDSVNYLINESAAKRMGYEDPVGQPLTFGKRPGVIVGVLHDFHFNSLHVPIRPLIVRLNERWAYGFILIKAQAGQTKQALATAEALCRKMNPRYPFTYSFLDEDFQKVYNSEAVVGKLIGLFTCLSICIACLGLFGLAAFTAEQRTKEIGVRKVLGASVTNIVALLSGDFLKLILLAIVIASPIAWYAMSQWLETFSYRISISWIVLALSGLIAVLIAGLTISIQSIRAALVNPVNSLRGE</sequence>
<protein>
    <submittedName>
        <fullName evidence="9">FtsX-like permease family protein</fullName>
    </submittedName>
</protein>
<accession>A0A848GGG3</accession>
<feature type="transmembrane region" description="Helical" evidence="6">
    <location>
        <begin position="281"/>
        <end position="303"/>
    </location>
</feature>
<dbReference type="InterPro" id="IPR003838">
    <property type="entry name" value="ABC3_permease_C"/>
</dbReference>
<feature type="transmembrane region" description="Helical" evidence="6">
    <location>
        <begin position="419"/>
        <end position="443"/>
    </location>
</feature>